<dbReference type="EMBL" id="VSSQ01045543">
    <property type="protein sequence ID" value="MPM99452.1"/>
    <property type="molecule type" value="Genomic_DNA"/>
</dbReference>
<dbReference type="Gene3D" id="3.90.79.10">
    <property type="entry name" value="Nucleoside Triphosphate Pyrophosphohydrolase"/>
    <property type="match status" value="1"/>
</dbReference>
<dbReference type="PANTHER" id="PTHR42904:SF6">
    <property type="entry name" value="NAD-CAPPED RNA HYDROLASE NUDT12"/>
    <property type="match status" value="1"/>
</dbReference>
<dbReference type="GO" id="GO:0019677">
    <property type="term" value="P:NAD+ catabolic process"/>
    <property type="evidence" value="ECO:0007669"/>
    <property type="project" value="TreeGrafter"/>
</dbReference>
<evidence type="ECO:0000313" key="11">
    <source>
        <dbReference type="EMBL" id="MPM99452.1"/>
    </source>
</evidence>
<evidence type="ECO:0000256" key="7">
    <source>
        <dbReference type="ARBA" id="ARBA00022842"/>
    </source>
</evidence>
<dbReference type="PANTHER" id="PTHR42904">
    <property type="entry name" value="NUDIX HYDROLASE, NUDC SUBFAMILY"/>
    <property type="match status" value="1"/>
</dbReference>
<evidence type="ECO:0000256" key="8">
    <source>
        <dbReference type="ARBA" id="ARBA00023027"/>
    </source>
</evidence>
<sequence>MEKKSSLLFIFQKEPILVRKNSPVTIPKYSERDSIPISFIRQGEVGSPKGNGHFWAEAAAEEQAPSGMEFVPLRGLYEVLGDALFSIAGQAFQLMYWRRTTRYCSSCGQPLQEHAVDRAMECSTCNLVIYPTISPVIAVAIEKDGQLLLARSPHFPPKRYSILAGFVEPGENLEEAVAREVMEEVGIEIKNIHYFGSQPWAFPHSLMVGFTAQWKSGNIHIDEKEIEAAEWYTPENLPSIPTQASISGRLILNYLHKYGY</sequence>
<dbReference type="InterPro" id="IPR020476">
    <property type="entry name" value="Nudix_hydrolase"/>
</dbReference>
<dbReference type="SUPFAM" id="SSF55811">
    <property type="entry name" value="Nudix"/>
    <property type="match status" value="2"/>
</dbReference>
<dbReference type="InterPro" id="IPR050241">
    <property type="entry name" value="NAD-cap_RNA_hydrolase_NudC"/>
</dbReference>
<comment type="catalytic activity">
    <reaction evidence="9">
        <text>a 5'-end NAD(+)-phospho-ribonucleoside in mRNA + H2O = a 5'-end phospho-adenosine-phospho-ribonucleoside in mRNA + beta-nicotinamide D-ribonucleotide + 2 H(+)</text>
        <dbReference type="Rhea" id="RHEA:60876"/>
        <dbReference type="Rhea" id="RHEA-COMP:15698"/>
        <dbReference type="Rhea" id="RHEA-COMP:15719"/>
        <dbReference type="ChEBI" id="CHEBI:14649"/>
        <dbReference type="ChEBI" id="CHEBI:15377"/>
        <dbReference type="ChEBI" id="CHEBI:15378"/>
        <dbReference type="ChEBI" id="CHEBI:144029"/>
        <dbReference type="ChEBI" id="CHEBI:144051"/>
    </reaction>
    <physiologicalReaction direction="left-to-right" evidence="9">
        <dbReference type="Rhea" id="RHEA:60877"/>
    </physiologicalReaction>
</comment>
<dbReference type="InterPro" id="IPR049734">
    <property type="entry name" value="NudC-like_C"/>
</dbReference>
<comment type="similarity">
    <text evidence="3">Belongs to the Nudix hydrolase family. NudC subfamily.</text>
</comment>
<gene>
    <name evidence="11" type="primary">nudC_25</name>
    <name evidence="11" type="ORF">SDC9_146643</name>
</gene>
<dbReference type="EC" id="3.6.1.22" evidence="4"/>
<dbReference type="GO" id="GO:0035529">
    <property type="term" value="F:NADH pyrophosphatase activity"/>
    <property type="evidence" value="ECO:0007669"/>
    <property type="project" value="TreeGrafter"/>
</dbReference>
<evidence type="ECO:0000256" key="6">
    <source>
        <dbReference type="ARBA" id="ARBA00022801"/>
    </source>
</evidence>
<protein>
    <recommendedName>
        <fullName evidence="4">NAD(+) diphosphatase</fullName>
        <ecNumber evidence="4">3.6.1.22</ecNumber>
    </recommendedName>
</protein>
<evidence type="ECO:0000256" key="1">
    <source>
        <dbReference type="ARBA" id="ARBA00001946"/>
    </source>
</evidence>
<dbReference type="Pfam" id="PF00293">
    <property type="entry name" value="NUDIX"/>
    <property type="match status" value="1"/>
</dbReference>
<feature type="domain" description="Nudix hydrolase" evidence="10">
    <location>
        <begin position="131"/>
        <end position="255"/>
    </location>
</feature>
<keyword evidence="7" id="KW-0460">Magnesium</keyword>
<name>A0A645EFR6_9ZZZZ</name>
<dbReference type="InterPro" id="IPR000086">
    <property type="entry name" value="NUDIX_hydrolase_dom"/>
</dbReference>
<dbReference type="PRINTS" id="PR00502">
    <property type="entry name" value="NUDIXFAMILY"/>
</dbReference>
<keyword evidence="6 11" id="KW-0378">Hydrolase</keyword>
<keyword evidence="5" id="KW-0479">Metal-binding</keyword>
<evidence type="ECO:0000256" key="5">
    <source>
        <dbReference type="ARBA" id="ARBA00022723"/>
    </source>
</evidence>
<dbReference type="InterPro" id="IPR020084">
    <property type="entry name" value="NUDIX_hydrolase_CS"/>
</dbReference>
<proteinExistence type="inferred from homology"/>
<evidence type="ECO:0000256" key="9">
    <source>
        <dbReference type="ARBA" id="ARBA00023679"/>
    </source>
</evidence>
<keyword evidence="8" id="KW-0520">NAD</keyword>
<evidence type="ECO:0000256" key="3">
    <source>
        <dbReference type="ARBA" id="ARBA00009595"/>
    </source>
</evidence>
<dbReference type="Gene3D" id="3.90.79.20">
    <property type="match status" value="1"/>
</dbReference>
<accession>A0A645EFR6</accession>
<comment type="caution">
    <text evidence="11">The sequence shown here is derived from an EMBL/GenBank/DDBJ whole genome shotgun (WGS) entry which is preliminary data.</text>
</comment>
<evidence type="ECO:0000256" key="2">
    <source>
        <dbReference type="ARBA" id="ARBA00001947"/>
    </source>
</evidence>
<dbReference type="NCBIfam" id="NF001299">
    <property type="entry name" value="PRK00241.1"/>
    <property type="match status" value="1"/>
</dbReference>
<evidence type="ECO:0000259" key="10">
    <source>
        <dbReference type="PROSITE" id="PS51462"/>
    </source>
</evidence>
<dbReference type="InterPro" id="IPR015797">
    <property type="entry name" value="NUDIX_hydrolase-like_dom_sf"/>
</dbReference>
<dbReference type="GO" id="GO:0110153">
    <property type="term" value="F:RNA NAD-cap (NMN-forming) hydrolase activity"/>
    <property type="evidence" value="ECO:0007669"/>
    <property type="project" value="RHEA"/>
</dbReference>
<reference evidence="11" key="1">
    <citation type="submission" date="2019-08" db="EMBL/GenBank/DDBJ databases">
        <authorList>
            <person name="Kucharzyk K."/>
            <person name="Murdoch R.W."/>
            <person name="Higgins S."/>
            <person name="Loffler F."/>
        </authorList>
    </citation>
    <scope>NUCLEOTIDE SEQUENCE</scope>
</reference>
<dbReference type="CDD" id="cd03429">
    <property type="entry name" value="NUDIX_NADH_pyrophosphatase_Nudt13"/>
    <property type="match status" value="1"/>
</dbReference>
<dbReference type="GO" id="GO:0046872">
    <property type="term" value="F:metal ion binding"/>
    <property type="evidence" value="ECO:0007669"/>
    <property type="project" value="UniProtKB-KW"/>
</dbReference>
<evidence type="ECO:0000256" key="4">
    <source>
        <dbReference type="ARBA" id="ARBA00012381"/>
    </source>
</evidence>
<dbReference type="PROSITE" id="PS00893">
    <property type="entry name" value="NUDIX_BOX"/>
    <property type="match status" value="1"/>
</dbReference>
<organism evidence="11">
    <name type="scientific">bioreactor metagenome</name>
    <dbReference type="NCBI Taxonomy" id="1076179"/>
    <lineage>
        <taxon>unclassified sequences</taxon>
        <taxon>metagenomes</taxon>
        <taxon>ecological metagenomes</taxon>
    </lineage>
</organism>
<dbReference type="GO" id="GO:0005829">
    <property type="term" value="C:cytosol"/>
    <property type="evidence" value="ECO:0007669"/>
    <property type="project" value="TreeGrafter"/>
</dbReference>
<dbReference type="AlphaFoldDB" id="A0A645EFR6"/>
<dbReference type="InterPro" id="IPR015375">
    <property type="entry name" value="NADH_PPase-like_N"/>
</dbReference>
<dbReference type="Pfam" id="PF09296">
    <property type="entry name" value="NUDIX-like"/>
    <property type="match status" value="1"/>
</dbReference>
<dbReference type="PROSITE" id="PS51462">
    <property type="entry name" value="NUDIX"/>
    <property type="match status" value="1"/>
</dbReference>
<dbReference type="GO" id="GO:0006742">
    <property type="term" value="P:NADP+ catabolic process"/>
    <property type="evidence" value="ECO:0007669"/>
    <property type="project" value="TreeGrafter"/>
</dbReference>
<comment type="cofactor">
    <cofactor evidence="2">
        <name>Zn(2+)</name>
        <dbReference type="ChEBI" id="CHEBI:29105"/>
    </cofactor>
</comment>
<comment type="cofactor">
    <cofactor evidence="1">
        <name>Mg(2+)</name>
        <dbReference type="ChEBI" id="CHEBI:18420"/>
    </cofactor>
</comment>